<dbReference type="SUPFAM" id="SSF56672">
    <property type="entry name" value="DNA/RNA polymerases"/>
    <property type="match status" value="1"/>
</dbReference>
<dbReference type="GO" id="GO:0003964">
    <property type="term" value="F:RNA-directed DNA polymerase activity"/>
    <property type="evidence" value="ECO:0007669"/>
    <property type="project" value="UniProtKB-KW"/>
</dbReference>
<proteinExistence type="predicted"/>
<dbReference type="Proteomes" id="UP000469558">
    <property type="component" value="Unassembled WGS sequence"/>
</dbReference>
<evidence type="ECO:0000259" key="1">
    <source>
        <dbReference type="PROSITE" id="PS50878"/>
    </source>
</evidence>
<gene>
    <name evidence="2" type="primary">X-element</name>
    <name evidence="2" type="ORF">LSUE1_G010094</name>
</gene>
<reference evidence="2 3" key="1">
    <citation type="submission" date="2018-05" db="EMBL/GenBank/DDBJ databases">
        <title>Genome sequencing and assembly of the regulated plant pathogen Lachnellula willkommii and related sister species for the development of diagnostic species identification markers.</title>
        <authorList>
            <person name="Giroux E."/>
            <person name="Bilodeau G."/>
        </authorList>
    </citation>
    <scope>NUCLEOTIDE SEQUENCE [LARGE SCALE GENOMIC DNA]</scope>
    <source>
        <strain evidence="2 3">CBS 268.59</strain>
    </source>
</reference>
<dbReference type="AlphaFoldDB" id="A0A8T9BSY0"/>
<keyword evidence="3" id="KW-1185">Reference proteome</keyword>
<dbReference type="CDD" id="cd01650">
    <property type="entry name" value="RT_nLTR_like"/>
    <property type="match status" value="1"/>
</dbReference>
<comment type="caution">
    <text evidence="2">The sequence shown here is derived from an EMBL/GenBank/DDBJ whole genome shotgun (WGS) entry which is preliminary data.</text>
</comment>
<keyword evidence="2" id="KW-0548">Nucleotidyltransferase</keyword>
<dbReference type="EMBL" id="QGMK01002312">
    <property type="protein sequence ID" value="TVY59574.1"/>
    <property type="molecule type" value="Genomic_DNA"/>
</dbReference>
<dbReference type="InterPro" id="IPR043502">
    <property type="entry name" value="DNA/RNA_pol_sf"/>
</dbReference>
<dbReference type="Pfam" id="PF00078">
    <property type="entry name" value="RVT_1"/>
    <property type="match status" value="1"/>
</dbReference>
<name>A0A8T9BSY0_9HELO</name>
<dbReference type="PROSITE" id="PS50878">
    <property type="entry name" value="RT_POL"/>
    <property type="match status" value="1"/>
</dbReference>
<accession>A0A8T9BSY0</accession>
<feature type="domain" description="Reverse transcriptase" evidence="1">
    <location>
        <begin position="259"/>
        <end position="536"/>
    </location>
</feature>
<keyword evidence="2" id="KW-0808">Transferase</keyword>
<keyword evidence="2" id="KW-0695">RNA-directed DNA polymerase</keyword>
<organism evidence="2 3">
    <name type="scientific">Lachnellula suecica</name>
    <dbReference type="NCBI Taxonomy" id="602035"/>
    <lineage>
        <taxon>Eukaryota</taxon>
        <taxon>Fungi</taxon>
        <taxon>Dikarya</taxon>
        <taxon>Ascomycota</taxon>
        <taxon>Pezizomycotina</taxon>
        <taxon>Leotiomycetes</taxon>
        <taxon>Helotiales</taxon>
        <taxon>Lachnaceae</taxon>
        <taxon>Lachnellula</taxon>
    </lineage>
</organism>
<dbReference type="PANTHER" id="PTHR33481:SF1">
    <property type="entry name" value="ENDONUCLEASE_EXONUCLEASE_PHOSPHATASE DOMAIN-CONTAINING PROTEIN-RELATED"/>
    <property type="match status" value="1"/>
</dbReference>
<dbReference type="OrthoDB" id="3564644at2759"/>
<evidence type="ECO:0000313" key="3">
    <source>
        <dbReference type="Proteomes" id="UP000469558"/>
    </source>
</evidence>
<dbReference type="PANTHER" id="PTHR33481">
    <property type="entry name" value="REVERSE TRANSCRIPTASE"/>
    <property type="match status" value="1"/>
</dbReference>
<protein>
    <submittedName>
        <fullName evidence="2">Putative RNA-directed DNA polymerase from transposon X-element</fullName>
    </submittedName>
</protein>
<sequence>MAPFLADKRVLDFDIIAVQEPWNNPFGRRTYCVPGFTQTYDNCRRRSCFLVNQRLDITTWEVEFPRDDLTTVPWSKPSTHGQPWWMEAISDIVQAERIAKRGHKWDECKRLSKAKGNMVKESQRRCFRDRIHESAQTGGIWALAKWGKKAGGHVESPTMPKIAYQGGFATTIEGKAEALRARFYPEVIADLSDITDTSWSDDSCPDAVEVVKSTTAEEVRSLLATRSAGKAPGNDSISNEFLKTMGTRLCAAVAVIATASWKLGHYPERFKRARTVVLRKPNKATYEEAGSWRPIALLNTIGKLVEAITAKRITEAIEQHGLIPNTQMGARRGRSIETALELLTEQIQTVWKSPKHVVTMLLLDLFGAFDTVHPERMLDVLRKRRMPGWVVRWVQSFMTNRTTTLVLQGHETKPFNITAGVPQGSTLSLILFLIYAAELLEICERPFEGITAVGFADDTNILAYSESTESNCRKLERVHERCLEWARKHGMKFAPGKYELVHFTRRTKAFNLRATCIFGDVVKEPTAEVRVLGVWLDAKLKWRAHARKVAAKAASQAGALTRITASTWGASLVRARLIYSSVIRPAITYGAPTWHEPSKGKAIRVGLQAQKAQNRALRTVTGAFKATPIRALEVEAYVPPMDLYLHDKIANFQQRLDNSPVQQQIVDACKRIQRRTKQKIKQRQIRTTGEKRKEWANSRIRDVSSSTKRIVLERWRERWDQAEKPGLDPVWHPPDKKVLQLHKDLRKAESTALVQLRTGRIGLAWFLSKRGVPGFIDKPG</sequence>
<dbReference type="InterPro" id="IPR000477">
    <property type="entry name" value="RT_dom"/>
</dbReference>
<feature type="non-terminal residue" evidence="2">
    <location>
        <position position="1"/>
    </location>
</feature>
<evidence type="ECO:0000313" key="2">
    <source>
        <dbReference type="EMBL" id="TVY59574.1"/>
    </source>
</evidence>